<evidence type="ECO:0000256" key="4">
    <source>
        <dbReference type="ARBA" id="ARBA00022737"/>
    </source>
</evidence>
<dbReference type="GO" id="GO:0005737">
    <property type="term" value="C:cytoplasm"/>
    <property type="evidence" value="ECO:0007669"/>
    <property type="project" value="UniProtKB-SubCell"/>
</dbReference>
<dbReference type="InterPro" id="IPR016024">
    <property type="entry name" value="ARM-type_fold"/>
</dbReference>
<dbReference type="SUPFAM" id="SSF48371">
    <property type="entry name" value="ARM repeat"/>
    <property type="match status" value="1"/>
</dbReference>
<evidence type="ECO:0000256" key="6">
    <source>
        <dbReference type="SAM" id="MobiDB-lite"/>
    </source>
</evidence>
<keyword evidence="3" id="KW-0963">Cytoplasm</keyword>
<organism evidence="7 8">
    <name type="scientific">Vitis vinifera</name>
    <name type="common">Grape</name>
    <dbReference type="NCBI Taxonomy" id="29760"/>
    <lineage>
        <taxon>Eukaryota</taxon>
        <taxon>Viridiplantae</taxon>
        <taxon>Streptophyta</taxon>
        <taxon>Embryophyta</taxon>
        <taxon>Tracheophyta</taxon>
        <taxon>Spermatophyta</taxon>
        <taxon>Magnoliopsida</taxon>
        <taxon>eudicotyledons</taxon>
        <taxon>Gunneridae</taxon>
        <taxon>Pentapetalae</taxon>
        <taxon>rosids</taxon>
        <taxon>Vitales</taxon>
        <taxon>Vitaceae</taxon>
        <taxon>Viteae</taxon>
        <taxon>Vitis</taxon>
    </lineage>
</organism>
<feature type="region of interest" description="Disordered" evidence="6">
    <location>
        <begin position="1"/>
        <end position="21"/>
    </location>
</feature>
<keyword evidence="4" id="KW-0677">Repeat</keyword>
<protein>
    <submittedName>
        <fullName evidence="7">Transportin-1</fullName>
    </submittedName>
</protein>
<evidence type="ECO:0000313" key="7">
    <source>
        <dbReference type="EMBL" id="RVX15917.1"/>
    </source>
</evidence>
<evidence type="ECO:0000256" key="3">
    <source>
        <dbReference type="ARBA" id="ARBA00022490"/>
    </source>
</evidence>
<dbReference type="EMBL" id="QGNW01000017">
    <property type="protein sequence ID" value="RVX15917.1"/>
    <property type="molecule type" value="Genomic_DNA"/>
</dbReference>
<dbReference type="Gene3D" id="1.25.10.10">
    <property type="entry name" value="Leucine-rich Repeat Variant"/>
    <property type="match status" value="1"/>
</dbReference>
<gene>
    <name evidence="7" type="primary">TRN1_7</name>
    <name evidence="7" type="ORF">CK203_005572</name>
</gene>
<name>A0A438K3Z4_VITVI</name>
<reference evidence="7 8" key="1">
    <citation type="journal article" date="2018" name="PLoS Genet.">
        <title>Population sequencing reveals clonal diversity and ancestral inbreeding in the grapevine cultivar Chardonnay.</title>
        <authorList>
            <person name="Roach M.J."/>
            <person name="Johnson D.L."/>
            <person name="Bohlmann J."/>
            <person name="van Vuuren H.J."/>
            <person name="Jones S.J."/>
            <person name="Pretorius I.S."/>
            <person name="Schmidt S.A."/>
            <person name="Borneman A.R."/>
        </authorList>
    </citation>
    <scope>NUCLEOTIDE SEQUENCE [LARGE SCALE GENOMIC DNA]</scope>
    <source>
        <strain evidence="8">cv. Chardonnay</strain>
        <tissue evidence="7">Leaf</tissue>
    </source>
</reference>
<dbReference type="Pfam" id="PF13513">
    <property type="entry name" value="HEAT_EZ"/>
    <property type="match status" value="1"/>
</dbReference>
<comment type="subcellular location">
    <subcellularLocation>
        <location evidence="1">Cytoplasm</location>
    </subcellularLocation>
</comment>
<evidence type="ECO:0000313" key="8">
    <source>
        <dbReference type="Proteomes" id="UP000288805"/>
    </source>
</evidence>
<accession>A0A438K3Z4</accession>
<dbReference type="InterPro" id="IPR011989">
    <property type="entry name" value="ARM-like"/>
</dbReference>
<dbReference type="AlphaFoldDB" id="A0A438K3Z4"/>
<feature type="compositionally biased region" description="Polar residues" evidence="6">
    <location>
        <begin position="1"/>
        <end position="19"/>
    </location>
</feature>
<dbReference type="InterPro" id="IPR040122">
    <property type="entry name" value="Importin_beta"/>
</dbReference>
<keyword evidence="2" id="KW-0813">Transport</keyword>
<dbReference type="GO" id="GO:0006606">
    <property type="term" value="P:protein import into nucleus"/>
    <property type="evidence" value="ECO:0007669"/>
    <property type="project" value="InterPro"/>
</dbReference>
<evidence type="ECO:0000256" key="1">
    <source>
        <dbReference type="ARBA" id="ARBA00004496"/>
    </source>
</evidence>
<proteinExistence type="predicted"/>
<comment type="caution">
    <text evidence="7">The sequence shown here is derived from an EMBL/GenBank/DDBJ whole genome shotgun (WGS) entry which is preliminary data.</text>
</comment>
<sequence length="112" mass="12587">MNKTSHPSNSEAKLSTSDARSWKEREAAVLALGAIAEGCVRGLFPHLAEIVAFLIPLLDDKFPLIRSITCWTLSRFSKFIVQLRLFVGTQAKKMKLQMEEGFGLFFSILEKL</sequence>
<evidence type="ECO:0000256" key="2">
    <source>
        <dbReference type="ARBA" id="ARBA00022448"/>
    </source>
</evidence>
<dbReference type="Proteomes" id="UP000288805">
    <property type="component" value="Unassembled WGS sequence"/>
</dbReference>
<evidence type="ECO:0000256" key="5">
    <source>
        <dbReference type="ARBA" id="ARBA00022927"/>
    </source>
</evidence>
<dbReference type="PANTHER" id="PTHR10527">
    <property type="entry name" value="IMPORTIN BETA"/>
    <property type="match status" value="1"/>
</dbReference>
<keyword evidence="5" id="KW-0653">Protein transport</keyword>